<sequence length="109" mass="13137">MFCSHHSYASYNSSFGIYGAILSMKNPLKLDRNEQMRLFYDIFPDLEDDYEAWQDFQHLVYNIIKRWGVLDKILKTDEEIIYCPYCGKESLNKEKFRIHQLKECEKLIL</sequence>
<reference evidence="1" key="1">
    <citation type="journal article" date="2015" name="Nature">
        <title>Complex archaea that bridge the gap between prokaryotes and eukaryotes.</title>
        <authorList>
            <person name="Spang A."/>
            <person name="Saw J.H."/>
            <person name="Jorgensen S.L."/>
            <person name="Zaremba-Niedzwiedzka K."/>
            <person name="Martijn J."/>
            <person name="Lind A.E."/>
            <person name="van Eijk R."/>
            <person name="Schleper C."/>
            <person name="Guy L."/>
            <person name="Ettema T.J."/>
        </authorList>
    </citation>
    <scope>NUCLEOTIDE SEQUENCE</scope>
</reference>
<dbReference type="EMBL" id="LAZR01014496">
    <property type="protein sequence ID" value="KKM17246.1"/>
    <property type="molecule type" value="Genomic_DNA"/>
</dbReference>
<dbReference type="AlphaFoldDB" id="A0A0F9HPM1"/>
<proteinExistence type="predicted"/>
<organism evidence="1">
    <name type="scientific">marine sediment metagenome</name>
    <dbReference type="NCBI Taxonomy" id="412755"/>
    <lineage>
        <taxon>unclassified sequences</taxon>
        <taxon>metagenomes</taxon>
        <taxon>ecological metagenomes</taxon>
    </lineage>
</organism>
<protein>
    <submittedName>
        <fullName evidence="1">Uncharacterized protein</fullName>
    </submittedName>
</protein>
<comment type="caution">
    <text evidence="1">The sequence shown here is derived from an EMBL/GenBank/DDBJ whole genome shotgun (WGS) entry which is preliminary data.</text>
</comment>
<evidence type="ECO:0000313" key="1">
    <source>
        <dbReference type="EMBL" id="KKM17246.1"/>
    </source>
</evidence>
<name>A0A0F9HPM1_9ZZZZ</name>
<accession>A0A0F9HPM1</accession>
<gene>
    <name evidence="1" type="ORF">LCGC14_1677640</name>
</gene>